<gene>
    <name evidence="2" type="ORF">KQ910_18450</name>
</gene>
<dbReference type="Proteomes" id="UP000727907">
    <property type="component" value="Unassembled WGS sequence"/>
</dbReference>
<protein>
    <submittedName>
        <fullName evidence="2">Uncharacterized protein</fullName>
    </submittedName>
</protein>
<dbReference type="EMBL" id="JAHOPB010000002">
    <property type="protein sequence ID" value="MBU8875761.1"/>
    <property type="molecule type" value="Genomic_DNA"/>
</dbReference>
<evidence type="ECO:0000313" key="2">
    <source>
        <dbReference type="EMBL" id="MBU8875761.1"/>
    </source>
</evidence>
<reference evidence="2 3" key="1">
    <citation type="submission" date="2021-06" db="EMBL/GenBank/DDBJ databases">
        <authorList>
            <person name="Lee D.H."/>
        </authorList>
    </citation>
    <scope>NUCLEOTIDE SEQUENCE [LARGE SCALE GENOMIC DNA]</scope>
    <source>
        <strain evidence="2 3">MMS21-HV4-11</strain>
    </source>
</reference>
<evidence type="ECO:0000256" key="1">
    <source>
        <dbReference type="SAM" id="SignalP"/>
    </source>
</evidence>
<evidence type="ECO:0000313" key="3">
    <source>
        <dbReference type="Proteomes" id="UP000727907"/>
    </source>
</evidence>
<feature type="chain" id="PRO_5047369498" evidence="1">
    <location>
        <begin position="21"/>
        <end position="87"/>
    </location>
</feature>
<keyword evidence="1" id="KW-0732">Signal</keyword>
<comment type="caution">
    <text evidence="2">The sequence shown here is derived from an EMBL/GenBank/DDBJ whole genome shotgun (WGS) entry which is preliminary data.</text>
</comment>
<organism evidence="2 3">
    <name type="scientific">Reyranella humidisoli</name>
    <dbReference type="NCBI Taxonomy" id="2849149"/>
    <lineage>
        <taxon>Bacteria</taxon>
        <taxon>Pseudomonadati</taxon>
        <taxon>Pseudomonadota</taxon>
        <taxon>Alphaproteobacteria</taxon>
        <taxon>Hyphomicrobiales</taxon>
        <taxon>Reyranellaceae</taxon>
        <taxon>Reyranella</taxon>
    </lineage>
</organism>
<sequence>MTRFTVLISLSAFLASQTMAQSDDAAYCKKLANYATQYAGDSSFNGGNRPSFDIMDGVDKCDKGNTAAGIAALEKKIRSKGFTPPSR</sequence>
<dbReference type="RefSeq" id="WP_216964070.1">
    <property type="nucleotide sequence ID" value="NZ_JAHOPB010000002.1"/>
</dbReference>
<accession>A0ABS6IME9</accession>
<keyword evidence="3" id="KW-1185">Reference proteome</keyword>
<proteinExistence type="predicted"/>
<feature type="signal peptide" evidence="1">
    <location>
        <begin position="1"/>
        <end position="20"/>
    </location>
</feature>
<name>A0ABS6IME9_9HYPH</name>